<feature type="compositionally biased region" description="Basic and acidic residues" evidence="1">
    <location>
        <begin position="54"/>
        <end position="63"/>
    </location>
</feature>
<dbReference type="Proteomes" id="UP000639403">
    <property type="component" value="Unassembled WGS sequence"/>
</dbReference>
<evidence type="ECO:0008006" key="4">
    <source>
        <dbReference type="Google" id="ProtNLM"/>
    </source>
</evidence>
<comment type="caution">
    <text evidence="2">The sequence shown here is derived from an EMBL/GenBank/DDBJ whole genome shotgun (WGS) entry which is preliminary data.</text>
</comment>
<gene>
    <name evidence="2" type="ORF">IEO21_10695</name>
</gene>
<dbReference type="Gene3D" id="3.30.160.60">
    <property type="entry name" value="Classic Zinc Finger"/>
    <property type="match status" value="1"/>
</dbReference>
<proteinExistence type="predicted"/>
<feature type="region of interest" description="Disordered" evidence="1">
    <location>
        <begin position="1"/>
        <end position="63"/>
    </location>
</feature>
<feature type="region of interest" description="Disordered" evidence="1">
    <location>
        <begin position="115"/>
        <end position="153"/>
    </location>
</feature>
<dbReference type="EMBL" id="JADOXO010001012">
    <property type="protein sequence ID" value="KAF9798534.1"/>
    <property type="molecule type" value="Genomic_DNA"/>
</dbReference>
<evidence type="ECO:0000313" key="3">
    <source>
        <dbReference type="Proteomes" id="UP000639403"/>
    </source>
</evidence>
<evidence type="ECO:0000256" key="1">
    <source>
        <dbReference type="SAM" id="MobiDB-lite"/>
    </source>
</evidence>
<dbReference type="AlphaFoldDB" id="A0A8H7NS04"/>
<evidence type="ECO:0000313" key="2">
    <source>
        <dbReference type="EMBL" id="KAF9798534.1"/>
    </source>
</evidence>
<organism evidence="2 3">
    <name type="scientific">Rhodonia placenta</name>
    <dbReference type="NCBI Taxonomy" id="104341"/>
    <lineage>
        <taxon>Eukaryota</taxon>
        <taxon>Fungi</taxon>
        <taxon>Dikarya</taxon>
        <taxon>Basidiomycota</taxon>
        <taxon>Agaricomycotina</taxon>
        <taxon>Agaricomycetes</taxon>
        <taxon>Polyporales</taxon>
        <taxon>Adustoporiaceae</taxon>
        <taxon>Rhodonia</taxon>
    </lineage>
</organism>
<reference evidence="2" key="1">
    <citation type="submission" date="2020-11" db="EMBL/GenBank/DDBJ databases">
        <authorList>
            <person name="Koelle M."/>
            <person name="Horta M.A.C."/>
            <person name="Nowrousian M."/>
            <person name="Ohm R.A."/>
            <person name="Benz P."/>
            <person name="Pilgard A."/>
        </authorList>
    </citation>
    <scope>NUCLEOTIDE SEQUENCE</scope>
    <source>
        <strain evidence="2">FPRL280</strain>
    </source>
</reference>
<reference evidence="2" key="2">
    <citation type="journal article" name="Front. Microbiol.">
        <title>Degradative Capacity of Two Strains of Rhodonia placenta: From Phenotype to Genotype.</title>
        <authorList>
            <person name="Kolle M."/>
            <person name="Horta M.A.C."/>
            <person name="Nowrousian M."/>
            <person name="Ohm R.A."/>
            <person name="Benz J.P."/>
            <person name="Pilgard A."/>
        </authorList>
    </citation>
    <scope>NUCLEOTIDE SEQUENCE</scope>
    <source>
        <strain evidence="2">FPRL280</strain>
    </source>
</reference>
<protein>
    <recommendedName>
        <fullName evidence="4">C2H2-type domain-containing protein</fullName>
    </recommendedName>
</protein>
<name>A0A8H7NS04_9APHY</name>
<accession>A0A8H7NS04</accession>
<sequence length="216" mass="23821">MQRVSSVVAPDLHEVDQEPTTTIYDNDIHETSVEDEVDKSGWNGKDAAEAADESEARCDDKDPIDVVPSLAGLPLAGSTALHKASQEIGHQVETIGVGEGHSLRRSTRKRKRIDPAPPIVPVVSNQSIRPPKRARPPTSVPVKGKATAAATTDGRYSCPHWPGRIFQRYHNCLRHMDTSKQCLGWNGVVYPCHRCGSEYTRRDAVKRHMDDKPNCA</sequence>